<feature type="signal peptide" evidence="1">
    <location>
        <begin position="1"/>
        <end position="18"/>
    </location>
</feature>
<name>A0A1Y1MZV4_PHOPY</name>
<feature type="chain" id="PRO_5013254222" evidence="1">
    <location>
        <begin position="19"/>
        <end position="112"/>
    </location>
</feature>
<proteinExistence type="predicted"/>
<organism evidence="2">
    <name type="scientific">Photinus pyralis</name>
    <name type="common">Common eastern firefly</name>
    <name type="synonym">Lampyris pyralis</name>
    <dbReference type="NCBI Taxonomy" id="7054"/>
    <lineage>
        <taxon>Eukaryota</taxon>
        <taxon>Metazoa</taxon>
        <taxon>Ecdysozoa</taxon>
        <taxon>Arthropoda</taxon>
        <taxon>Hexapoda</taxon>
        <taxon>Insecta</taxon>
        <taxon>Pterygota</taxon>
        <taxon>Neoptera</taxon>
        <taxon>Endopterygota</taxon>
        <taxon>Coleoptera</taxon>
        <taxon>Polyphaga</taxon>
        <taxon>Elateriformia</taxon>
        <taxon>Elateroidea</taxon>
        <taxon>Lampyridae</taxon>
        <taxon>Lampyrinae</taxon>
        <taxon>Photinus</taxon>
    </lineage>
</organism>
<evidence type="ECO:0000313" key="2">
    <source>
        <dbReference type="EMBL" id="JAV91194.1"/>
    </source>
</evidence>
<accession>A0A1Y1MZV4</accession>
<dbReference type="AlphaFoldDB" id="A0A1Y1MZV4"/>
<keyword evidence="1" id="KW-0732">Signal</keyword>
<evidence type="ECO:0000256" key="1">
    <source>
        <dbReference type="SAM" id="SignalP"/>
    </source>
</evidence>
<protein>
    <submittedName>
        <fullName evidence="2">Uncharacterized protein</fullName>
    </submittedName>
</protein>
<reference evidence="2" key="1">
    <citation type="journal article" date="2016" name="Sci. Rep.">
        <title>Molecular characterization of firefly nuptial gifts: a multi-omics approach sheds light on postcopulatory sexual selection.</title>
        <authorList>
            <person name="Al-Wathiqui N."/>
            <person name="Fallon T.R."/>
            <person name="South A."/>
            <person name="Weng J.K."/>
            <person name="Lewis S.M."/>
        </authorList>
    </citation>
    <scope>NUCLEOTIDE SEQUENCE</scope>
</reference>
<dbReference type="EMBL" id="GEZM01016678">
    <property type="protein sequence ID" value="JAV91194.1"/>
    <property type="molecule type" value="Transcribed_RNA"/>
</dbReference>
<sequence length="112" mass="12804">MCQVYSSLLVFSFLGVLAQPVLTQFYGYGQGYPNMMDLLYNPDLYNNYYRPYFGYPQPSPMNYYRPQIQTVQRPVPIPKPPNSPSANVIGIPNAEEYDKKPTVKDSTCTCNN</sequence>